<dbReference type="SUPFAM" id="SSF53300">
    <property type="entry name" value="vWA-like"/>
    <property type="match status" value="1"/>
</dbReference>
<keyword evidence="1" id="KW-0812">Transmembrane</keyword>
<evidence type="ECO:0000313" key="4">
    <source>
        <dbReference type="Proteomes" id="UP000635384"/>
    </source>
</evidence>
<evidence type="ECO:0000259" key="2">
    <source>
        <dbReference type="Pfam" id="PF13400"/>
    </source>
</evidence>
<dbReference type="EMBL" id="JACXLC010000001">
    <property type="protein sequence ID" value="MBD2841749.1"/>
    <property type="molecule type" value="Genomic_DNA"/>
</dbReference>
<organism evidence="3 4">
    <name type="scientific">Erythrobacter rubeus</name>
    <dbReference type="NCBI Taxonomy" id="2760803"/>
    <lineage>
        <taxon>Bacteria</taxon>
        <taxon>Pseudomonadati</taxon>
        <taxon>Pseudomonadota</taxon>
        <taxon>Alphaproteobacteria</taxon>
        <taxon>Sphingomonadales</taxon>
        <taxon>Erythrobacteraceae</taxon>
        <taxon>Erythrobacter/Porphyrobacter group</taxon>
        <taxon>Erythrobacter</taxon>
    </lineage>
</organism>
<keyword evidence="1" id="KW-1133">Transmembrane helix</keyword>
<accession>A0ABR8KMH8</accession>
<dbReference type="InterPro" id="IPR028087">
    <property type="entry name" value="Tad_N"/>
</dbReference>
<evidence type="ECO:0000256" key="1">
    <source>
        <dbReference type="SAM" id="Phobius"/>
    </source>
</evidence>
<evidence type="ECO:0000313" key="3">
    <source>
        <dbReference type="EMBL" id="MBD2841749.1"/>
    </source>
</evidence>
<gene>
    <name evidence="3" type="ORF">IB285_05675</name>
</gene>
<dbReference type="Pfam" id="PF13400">
    <property type="entry name" value="Tad"/>
    <property type="match status" value="1"/>
</dbReference>
<comment type="caution">
    <text evidence="3">The sequence shown here is derived from an EMBL/GenBank/DDBJ whole genome shotgun (WGS) entry which is preliminary data.</text>
</comment>
<protein>
    <submittedName>
        <fullName evidence="3">Tad domain-containing protein</fullName>
    </submittedName>
</protein>
<keyword evidence="4" id="KW-1185">Reference proteome</keyword>
<dbReference type="InterPro" id="IPR036465">
    <property type="entry name" value="vWFA_dom_sf"/>
</dbReference>
<name>A0ABR8KMH8_9SPHN</name>
<feature type="transmembrane region" description="Helical" evidence="1">
    <location>
        <begin position="20"/>
        <end position="38"/>
    </location>
</feature>
<keyword evidence="1" id="KW-0472">Membrane</keyword>
<dbReference type="Proteomes" id="UP000635384">
    <property type="component" value="Unassembled WGS sequence"/>
</dbReference>
<feature type="domain" description="Putative Flp pilus-assembly TadG-like N-terminal" evidence="2">
    <location>
        <begin position="17"/>
        <end position="62"/>
    </location>
</feature>
<dbReference type="RefSeq" id="WP_190787259.1">
    <property type="nucleotide sequence ID" value="NZ_JACXLC010000001.1"/>
</dbReference>
<reference evidence="3 4" key="1">
    <citation type="submission" date="2020-09" db="EMBL/GenBank/DDBJ databases">
        <authorList>
            <person name="Yoon J.-W."/>
        </authorList>
    </citation>
    <scope>NUCLEOTIDE SEQUENCE [LARGE SCALE GENOMIC DNA]</scope>
    <source>
        <strain evidence="3 4">KMU-140</strain>
    </source>
</reference>
<proteinExistence type="predicted"/>
<sequence>MGSFHTFLKKLRQDRKGNAMVIGVAAIFPIAAMIGSGLDMSRAYLAQAKLQNACDSAALAARRSMAGNVFEESDRVEGQRFFDFNFPDGTAGASVNSVTIQQSATNTSTVEVSANAEVPTTLMAIFGNDAIPISVTCNADQDYGNNDIMVVLDVTGSMNNSPSGGGASKISMLRNGAAGLYRALSGAANTRTRYGIIPYSMSVNVARRLRTRDILRETYYLQCDNGDDDEPNDPDDCTYRETELVPIHINDTKWASDENTTGQNIRDFRQSGEGCVEERPSIGESDHPIVIRTTVSEDDIDLIASNGNDRARQWGRYDPDQQHAQDYDVCPAEATKLRTYGGEAAYQNAIDAATATVTGNTYHDLGIIWASRFLSSTGMFASDNPEEFNGVPVAKHIVFLTDGEMCPEDDAYTSYGVEDVEDRITGTAGRIYGCGNSTLRGLHTERFLSACNTARGMGMTIWVIAFDVTDTDDIAPCATSTGHFYTSDGSNLEAVFERIGQGIGRLRLTQ</sequence>
<dbReference type="Gene3D" id="3.40.50.410">
    <property type="entry name" value="von Willebrand factor, type A domain"/>
    <property type="match status" value="1"/>
</dbReference>